<name>A0AAD3Y1V2_NEPGR</name>
<keyword evidence="2" id="KW-1185">Reference proteome</keyword>
<evidence type="ECO:0000313" key="2">
    <source>
        <dbReference type="Proteomes" id="UP001279734"/>
    </source>
</evidence>
<organism evidence="1 2">
    <name type="scientific">Nepenthes gracilis</name>
    <name type="common">Slender pitcher plant</name>
    <dbReference type="NCBI Taxonomy" id="150966"/>
    <lineage>
        <taxon>Eukaryota</taxon>
        <taxon>Viridiplantae</taxon>
        <taxon>Streptophyta</taxon>
        <taxon>Embryophyta</taxon>
        <taxon>Tracheophyta</taxon>
        <taxon>Spermatophyta</taxon>
        <taxon>Magnoliopsida</taxon>
        <taxon>eudicotyledons</taxon>
        <taxon>Gunneridae</taxon>
        <taxon>Pentapetalae</taxon>
        <taxon>Caryophyllales</taxon>
        <taxon>Nepenthaceae</taxon>
        <taxon>Nepenthes</taxon>
    </lineage>
</organism>
<comment type="caution">
    <text evidence="1">The sequence shown here is derived from an EMBL/GenBank/DDBJ whole genome shotgun (WGS) entry which is preliminary data.</text>
</comment>
<evidence type="ECO:0000313" key="1">
    <source>
        <dbReference type="EMBL" id="GMH24405.1"/>
    </source>
</evidence>
<accession>A0AAD3Y1V2</accession>
<proteinExistence type="predicted"/>
<dbReference type="EMBL" id="BSYO01000028">
    <property type="protein sequence ID" value="GMH24405.1"/>
    <property type="molecule type" value="Genomic_DNA"/>
</dbReference>
<dbReference type="AlphaFoldDB" id="A0AAD3Y1V2"/>
<gene>
    <name evidence="1" type="ORF">Nepgr_026248</name>
</gene>
<sequence length="120" mass="13329">MLQLGDRNLLLDIAPMDIKFRLYLKRLSCVAQQQVGVPHLFCGPLEQKMKFASLGRFDVQTPSTSGQIPSQALAALHAKLFEQSTGNLSSSLMDQPALVPSSFRDSNVFLLSKEHHLYSL</sequence>
<protein>
    <submittedName>
        <fullName evidence="1">Uncharacterized protein</fullName>
    </submittedName>
</protein>
<reference evidence="1" key="1">
    <citation type="submission" date="2023-05" db="EMBL/GenBank/DDBJ databases">
        <title>Nepenthes gracilis genome sequencing.</title>
        <authorList>
            <person name="Fukushima K."/>
        </authorList>
    </citation>
    <scope>NUCLEOTIDE SEQUENCE</scope>
    <source>
        <strain evidence="1">SING2019-196</strain>
    </source>
</reference>
<dbReference type="Proteomes" id="UP001279734">
    <property type="component" value="Unassembled WGS sequence"/>
</dbReference>